<dbReference type="InterPro" id="IPR025857">
    <property type="entry name" value="MacB_PCD"/>
</dbReference>
<evidence type="ECO:0000256" key="6">
    <source>
        <dbReference type="SAM" id="Phobius"/>
    </source>
</evidence>
<evidence type="ECO:0000313" key="9">
    <source>
        <dbReference type="EMBL" id="NGP77685.1"/>
    </source>
</evidence>
<dbReference type="RefSeq" id="WP_165143297.1">
    <property type="nucleotide sequence ID" value="NZ_JAALLT010000004.1"/>
</dbReference>
<accession>A0A6M1T6V6</accession>
<keyword evidence="10" id="KW-1185">Reference proteome</keyword>
<keyword evidence="3 6" id="KW-0812">Transmembrane</keyword>
<evidence type="ECO:0000313" key="10">
    <source>
        <dbReference type="Proteomes" id="UP000473278"/>
    </source>
</evidence>
<dbReference type="PANTHER" id="PTHR30572:SF18">
    <property type="entry name" value="ABC-TYPE MACROLIDE FAMILY EXPORT SYSTEM PERMEASE COMPONENT 2"/>
    <property type="match status" value="1"/>
</dbReference>
<dbReference type="AlphaFoldDB" id="A0A6M1T6V6"/>
<dbReference type="Proteomes" id="UP000473278">
    <property type="component" value="Unassembled WGS sequence"/>
</dbReference>
<feature type="transmembrane region" description="Helical" evidence="6">
    <location>
        <begin position="292"/>
        <end position="314"/>
    </location>
</feature>
<proteinExistence type="predicted"/>
<name>A0A6M1T6V6_9BACT</name>
<evidence type="ECO:0000256" key="5">
    <source>
        <dbReference type="ARBA" id="ARBA00023136"/>
    </source>
</evidence>
<feature type="domain" description="MacB-like periplasmic core" evidence="8">
    <location>
        <begin position="21"/>
        <end position="236"/>
    </location>
</feature>
<gene>
    <name evidence="9" type="ORF">G3570_13640</name>
</gene>
<evidence type="ECO:0000256" key="2">
    <source>
        <dbReference type="ARBA" id="ARBA00022475"/>
    </source>
</evidence>
<evidence type="ECO:0000256" key="3">
    <source>
        <dbReference type="ARBA" id="ARBA00022692"/>
    </source>
</evidence>
<evidence type="ECO:0000259" key="8">
    <source>
        <dbReference type="Pfam" id="PF12704"/>
    </source>
</evidence>
<comment type="caution">
    <text evidence="9">The sequence shown here is derived from an EMBL/GenBank/DDBJ whole genome shotgun (WGS) entry which is preliminary data.</text>
</comment>
<feature type="domain" description="ABC3 transporter permease C-terminal" evidence="7">
    <location>
        <begin position="696"/>
        <end position="804"/>
    </location>
</feature>
<feature type="transmembrane region" description="Helical" evidence="6">
    <location>
        <begin position="431"/>
        <end position="454"/>
    </location>
</feature>
<feature type="transmembrane region" description="Helical" evidence="6">
    <location>
        <begin position="733"/>
        <end position="757"/>
    </location>
</feature>
<organism evidence="9 10">
    <name type="scientific">Halalkalibaculum roseum</name>
    <dbReference type="NCBI Taxonomy" id="2709311"/>
    <lineage>
        <taxon>Bacteria</taxon>
        <taxon>Pseudomonadati</taxon>
        <taxon>Balneolota</taxon>
        <taxon>Balneolia</taxon>
        <taxon>Balneolales</taxon>
        <taxon>Balneolaceae</taxon>
        <taxon>Halalkalibaculum</taxon>
    </lineage>
</organism>
<comment type="subcellular location">
    <subcellularLocation>
        <location evidence="1">Cell membrane</location>
        <topology evidence="1">Multi-pass membrane protein</topology>
    </subcellularLocation>
</comment>
<feature type="domain" description="ABC3 transporter permease C-terminal" evidence="7">
    <location>
        <begin position="299"/>
        <end position="414"/>
    </location>
</feature>
<feature type="transmembrane region" description="Helical" evidence="6">
    <location>
        <begin position="693"/>
        <end position="712"/>
    </location>
</feature>
<dbReference type="Pfam" id="PF02687">
    <property type="entry name" value="FtsX"/>
    <property type="match status" value="2"/>
</dbReference>
<protein>
    <submittedName>
        <fullName evidence="9">FtsX-like permease family protein</fullName>
    </submittedName>
</protein>
<evidence type="ECO:0000259" key="7">
    <source>
        <dbReference type="Pfam" id="PF02687"/>
    </source>
</evidence>
<feature type="transmembrane region" description="Helical" evidence="6">
    <location>
        <begin position="389"/>
        <end position="410"/>
    </location>
</feature>
<sequence length="816" mass="91663">MIKNYLKIAFRNLRNQKGYAFINISGLAVGLACCILIMIYVTHELSYDKHHEYSDRIYRVVSKIDFSGNYLELATAPAPMGPTLKQDFPEVEAVTRFRPIGSRIVKRGDMNIKEDGLVLADPSVFRVFTIPMQYGDPETALEKPNTVVITDKIAQKYFGKLDAVGERIIILDEFEFEVTGVIEEMPSTSHFHFNFMLSMSTTEEAENNSWFSNNFRTYVLLKPGVDAERFEENFETIKKQYVEPQLKSFMGISLDEFEAAGNSAEYALQPLTSIHLYSDLTGEFEPNGSITYVYIFSGLAVFVLLLACINFMNLATARSSVRAREVGIRKTLGSARSQLTVQFLSETVLLSILAMFVALFLVELSLPYFSNLSGTDIRSGYLNEPTIMAGLFAVVLITGLFAGSYPAVMLSSLKPSRVLKGVFSEQWRHIFMRKGLVVFQFSISIVIIVGLLVINKQLNFIQSKELGFSKDQIIIVEDAYTLGSSYAVDALKEEMLKDPIFKSATISSFFPVQGYSKNDLVHWPKGEEPTQNNTVSMQTWTVDEDYIPTLGMELVAGRNFDEERGTEEQTVILNESAVKRFKFEDPVGESIVSYGFDHNGNIDNSQVREYRIIGVVKDFHYESLRRNIEPLGLFYGKSSGNVAFAIGASNSREAIEKLEAWWNEKAPDRPFNYSFMDQQFEQMYRSEQRVQNLMTAFSLIALFIACLGLFGLSAHSVNRRTKEIGIRKVMGATVPNVLALISGEFLKLVVISFLISIPISYFAATRWLNDFTYRTNIGVDIFLLTGLGAILIALLTVSGQSVKAALMNPADSLRSE</sequence>
<dbReference type="PANTHER" id="PTHR30572">
    <property type="entry name" value="MEMBRANE COMPONENT OF TRANSPORTER-RELATED"/>
    <property type="match status" value="1"/>
</dbReference>
<dbReference type="Pfam" id="PF12704">
    <property type="entry name" value="MacB_PCD"/>
    <property type="match status" value="2"/>
</dbReference>
<feature type="domain" description="MacB-like periplasmic core" evidence="8">
    <location>
        <begin position="444"/>
        <end position="619"/>
    </location>
</feature>
<dbReference type="InterPro" id="IPR003838">
    <property type="entry name" value="ABC3_permease_C"/>
</dbReference>
<dbReference type="PROSITE" id="PS51257">
    <property type="entry name" value="PROKAR_LIPOPROTEIN"/>
    <property type="match status" value="1"/>
</dbReference>
<evidence type="ECO:0000256" key="1">
    <source>
        <dbReference type="ARBA" id="ARBA00004651"/>
    </source>
</evidence>
<feature type="transmembrane region" description="Helical" evidence="6">
    <location>
        <begin position="20"/>
        <end position="41"/>
    </location>
</feature>
<keyword evidence="5 6" id="KW-0472">Membrane</keyword>
<feature type="transmembrane region" description="Helical" evidence="6">
    <location>
        <begin position="777"/>
        <end position="797"/>
    </location>
</feature>
<dbReference type="GO" id="GO:0005886">
    <property type="term" value="C:plasma membrane"/>
    <property type="evidence" value="ECO:0007669"/>
    <property type="project" value="UniProtKB-SubCell"/>
</dbReference>
<feature type="transmembrane region" description="Helical" evidence="6">
    <location>
        <begin position="348"/>
        <end position="369"/>
    </location>
</feature>
<keyword evidence="4 6" id="KW-1133">Transmembrane helix</keyword>
<evidence type="ECO:0000256" key="4">
    <source>
        <dbReference type="ARBA" id="ARBA00022989"/>
    </source>
</evidence>
<keyword evidence="2" id="KW-1003">Cell membrane</keyword>
<dbReference type="EMBL" id="JAALLT010000004">
    <property type="protein sequence ID" value="NGP77685.1"/>
    <property type="molecule type" value="Genomic_DNA"/>
</dbReference>
<reference evidence="9 10" key="1">
    <citation type="submission" date="2020-02" db="EMBL/GenBank/DDBJ databases">
        <title>Balneolaceae bacterium YR4-1, complete genome.</title>
        <authorList>
            <person name="Li Y."/>
            <person name="Wu S."/>
        </authorList>
    </citation>
    <scope>NUCLEOTIDE SEQUENCE [LARGE SCALE GENOMIC DNA]</scope>
    <source>
        <strain evidence="9 10">YR4-1</strain>
    </source>
</reference>
<dbReference type="InterPro" id="IPR050250">
    <property type="entry name" value="Macrolide_Exporter_MacB"/>
</dbReference>
<dbReference type="GO" id="GO:0022857">
    <property type="term" value="F:transmembrane transporter activity"/>
    <property type="evidence" value="ECO:0007669"/>
    <property type="project" value="TreeGrafter"/>
</dbReference>